<accession>A0A6P5GLF6</accession>
<dbReference type="Pfam" id="PF13839">
    <property type="entry name" value="PC-Esterase"/>
    <property type="match status" value="1"/>
</dbReference>
<dbReference type="PANTHER" id="PTHR32285">
    <property type="entry name" value="PROTEIN TRICHOME BIREFRINGENCE-LIKE 9-RELATED"/>
    <property type="match status" value="1"/>
</dbReference>
<evidence type="ECO:0000313" key="14">
    <source>
        <dbReference type="RefSeq" id="XP_020106145.1"/>
    </source>
</evidence>
<keyword evidence="8 10" id="KW-0472">Membrane</keyword>
<comment type="subcellular location">
    <subcellularLocation>
        <location evidence="1">Golgi apparatus membrane</location>
        <topology evidence="1">Single-pass type II membrane protein</topology>
    </subcellularLocation>
</comment>
<dbReference type="InterPro" id="IPR026057">
    <property type="entry name" value="TBL_C"/>
</dbReference>
<evidence type="ECO:0000256" key="6">
    <source>
        <dbReference type="ARBA" id="ARBA00022989"/>
    </source>
</evidence>
<feature type="domain" description="Trichome birefringence-like C-terminal" evidence="11">
    <location>
        <begin position="122"/>
        <end position="404"/>
    </location>
</feature>
<feature type="domain" description="Trichome birefringence-like N-terminal" evidence="12">
    <location>
        <begin position="69"/>
        <end position="121"/>
    </location>
</feature>
<comment type="similarity">
    <text evidence="2">Belongs to the PC-esterase family. TBL subfamily.</text>
</comment>
<keyword evidence="3" id="KW-0808">Transferase</keyword>
<feature type="region of interest" description="Disordered" evidence="9">
    <location>
        <begin position="1"/>
        <end position="23"/>
    </location>
</feature>
<evidence type="ECO:0000256" key="7">
    <source>
        <dbReference type="ARBA" id="ARBA00023034"/>
    </source>
</evidence>
<dbReference type="Proteomes" id="UP000515123">
    <property type="component" value="Linkage group 16"/>
</dbReference>
<evidence type="ECO:0000256" key="4">
    <source>
        <dbReference type="ARBA" id="ARBA00022692"/>
    </source>
</evidence>
<evidence type="ECO:0000256" key="3">
    <source>
        <dbReference type="ARBA" id="ARBA00022679"/>
    </source>
</evidence>
<dbReference type="Gramene" id="Aco006080.1.mrna1">
    <property type="protein sequence ID" value="Aco006080.1.mrna1"/>
    <property type="gene ID" value="Aco006080.1.path1"/>
</dbReference>
<dbReference type="GO" id="GO:0000139">
    <property type="term" value="C:Golgi membrane"/>
    <property type="evidence" value="ECO:0007669"/>
    <property type="project" value="UniProtKB-SubCell"/>
</dbReference>
<evidence type="ECO:0000256" key="2">
    <source>
        <dbReference type="ARBA" id="ARBA00007727"/>
    </source>
</evidence>
<dbReference type="InterPro" id="IPR029962">
    <property type="entry name" value="TBL"/>
</dbReference>
<feature type="transmembrane region" description="Helical" evidence="10">
    <location>
        <begin position="33"/>
        <end position="56"/>
    </location>
</feature>
<name>A0A6P5GLF6_ANACO</name>
<organism evidence="13 14">
    <name type="scientific">Ananas comosus</name>
    <name type="common">Pineapple</name>
    <name type="synonym">Ananas ananas</name>
    <dbReference type="NCBI Taxonomy" id="4615"/>
    <lineage>
        <taxon>Eukaryota</taxon>
        <taxon>Viridiplantae</taxon>
        <taxon>Streptophyta</taxon>
        <taxon>Embryophyta</taxon>
        <taxon>Tracheophyta</taxon>
        <taxon>Spermatophyta</taxon>
        <taxon>Magnoliopsida</taxon>
        <taxon>Liliopsida</taxon>
        <taxon>Poales</taxon>
        <taxon>Bromeliaceae</taxon>
        <taxon>Bromelioideae</taxon>
        <taxon>Ananas</taxon>
    </lineage>
</organism>
<dbReference type="PANTHER" id="PTHR32285:SF324">
    <property type="entry name" value="PROTEIN TRICHOME BIREFRINGENCE-LIKE 25"/>
    <property type="match status" value="1"/>
</dbReference>
<evidence type="ECO:0000256" key="8">
    <source>
        <dbReference type="ARBA" id="ARBA00023136"/>
    </source>
</evidence>
<proteinExistence type="inferred from homology"/>
<evidence type="ECO:0000313" key="13">
    <source>
        <dbReference type="Proteomes" id="UP000515123"/>
    </source>
</evidence>
<dbReference type="Pfam" id="PF14416">
    <property type="entry name" value="PMR5N"/>
    <property type="match status" value="1"/>
</dbReference>
<evidence type="ECO:0000256" key="9">
    <source>
        <dbReference type="SAM" id="MobiDB-lite"/>
    </source>
</evidence>
<evidence type="ECO:0000256" key="5">
    <source>
        <dbReference type="ARBA" id="ARBA00022968"/>
    </source>
</evidence>
<gene>
    <name evidence="14" type="primary">LOC109722483</name>
</gene>
<feature type="compositionally biased region" description="Basic and acidic residues" evidence="9">
    <location>
        <begin position="1"/>
        <end position="12"/>
    </location>
</feature>
<evidence type="ECO:0000256" key="1">
    <source>
        <dbReference type="ARBA" id="ARBA00004323"/>
    </source>
</evidence>
<protein>
    <submittedName>
        <fullName evidence="14">Protein trichome birefringence-like 26</fullName>
    </submittedName>
</protein>
<dbReference type="RefSeq" id="XP_020106145.1">
    <property type="nucleotide sequence ID" value="XM_020250556.1"/>
</dbReference>
<evidence type="ECO:0000259" key="11">
    <source>
        <dbReference type="Pfam" id="PF13839"/>
    </source>
</evidence>
<dbReference type="GeneID" id="109722483"/>
<keyword evidence="7" id="KW-0333">Golgi apparatus</keyword>
<dbReference type="GO" id="GO:1990538">
    <property type="term" value="F:xylan O-acetyltransferase activity"/>
    <property type="evidence" value="ECO:0007669"/>
    <property type="project" value="UniProtKB-ARBA"/>
</dbReference>
<reference evidence="14" key="2">
    <citation type="submission" date="2025-08" db="UniProtKB">
        <authorList>
            <consortium name="RefSeq"/>
        </authorList>
    </citation>
    <scope>IDENTIFICATION</scope>
    <source>
        <tissue evidence="14">Leaf</tissue>
    </source>
</reference>
<keyword evidence="6 10" id="KW-1133">Transmembrane helix</keyword>
<keyword evidence="5" id="KW-0735">Signal-anchor</keyword>
<evidence type="ECO:0000259" key="12">
    <source>
        <dbReference type="Pfam" id="PF14416"/>
    </source>
</evidence>
<sequence length="421" mass="47928">MSMAEEEKEKCLGDGSSSSPPSTTIANHTLTKVLGFAFLGGFCAYLVFSASGGSFFPSDPSDDGDVDGGCNFFAGSWISNPSGPAYTNASCKYIDPPNDCMTNGRPDREYLYWRWKPQSCDLPRANAEKFLNAMRNKAWGLVGDSIFRNQLNSWLCLLSQVEEATDIYHDEDYQSRTWYFPSYNFTLALLWAPFLLKAEVSRDASRNYDIKLHLDALESTWTNQYSNFDYIIISGGQWFLKTTMYLENNTIVGCHNCPEKDVKDLGFDYAYRKALQLSFNFIIESDHKPLVLFRTWLADHFEYGEWYSGGVCNRTEPYKAGEFNGDATDNMMWRLEVEEFKKAAAIGSKNRTRLKLFDTYHLSLLRPDGHPGPYRKLHPDLSKKPQNDCLHWCLPGPVDTWNDLATVIALNEEDSRSSSMK</sequence>
<keyword evidence="4 10" id="KW-0812">Transmembrane</keyword>
<evidence type="ECO:0000256" key="10">
    <source>
        <dbReference type="SAM" id="Phobius"/>
    </source>
</evidence>
<dbReference type="InterPro" id="IPR025846">
    <property type="entry name" value="TBL_N"/>
</dbReference>
<keyword evidence="13" id="KW-1185">Reference proteome</keyword>
<reference evidence="13" key="1">
    <citation type="journal article" date="2015" name="Nat. Genet.">
        <title>The pineapple genome and the evolution of CAM photosynthesis.</title>
        <authorList>
            <person name="Ming R."/>
            <person name="VanBuren R."/>
            <person name="Wai C.M."/>
            <person name="Tang H."/>
            <person name="Schatz M.C."/>
            <person name="Bowers J.E."/>
            <person name="Lyons E."/>
            <person name="Wang M.L."/>
            <person name="Chen J."/>
            <person name="Biggers E."/>
            <person name="Zhang J."/>
            <person name="Huang L."/>
            <person name="Zhang L."/>
            <person name="Miao W."/>
            <person name="Zhang J."/>
            <person name="Ye Z."/>
            <person name="Miao C."/>
            <person name="Lin Z."/>
            <person name="Wang H."/>
            <person name="Zhou H."/>
            <person name="Yim W.C."/>
            <person name="Priest H.D."/>
            <person name="Zheng C."/>
            <person name="Woodhouse M."/>
            <person name="Edger P.P."/>
            <person name="Guyot R."/>
            <person name="Guo H.B."/>
            <person name="Guo H."/>
            <person name="Zheng G."/>
            <person name="Singh R."/>
            <person name="Sharma A."/>
            <person name="Min X."/>
            <person name="Zheng Y."/>
            <person name="Lee H."/>
            <person name="Gurtowski J."/>
            <person name="Sedlazeck F.J."/>
            <person name="Harkess A."/>
            <person name="McKain M.R."/>
            <person name="Liao Z."/>
            <person name="Fang J."/>
            <person name="Liu J."/>
            <person name="Zhang X."/>
            <person name="Zhang Q."/>
            <person name="Hu W."/>
            <person name="Qin Y."/>
            <person name="Wang K."/>
            <person name="Chen L.Y."/>
            <person name="Shirley N."/>
            <person name="Lin Y.R."/>
            <person name="Liu L.Y."/>
            <person name="Hernandez A.G."/>
            <person name="Wright C.L."/>
            <person name="Bulone V."/>
            <person name="Tuskan G.A."/>
            <person name="Heath K."/>
            <person name="Zee F."/>
            <person name="Moore P.H."/>
            <person name="Sunkar R."/>
            <person name="Leebens-Mack J.H."/>
            <person name="Mockler T."/>
            <person name="Bennetzen J.L."/>
            <person name="Freeling M."/>
            <person name="Sankoff D."/>
            <person name="Paterson A.H."/>
            <person name="Zhu X."/>
            <person name="Yang X."/>
            <person name="Smith J.A."/>
            <person name="Cushman J.C."/>
            <person name="Paull R.E."/>
            <person name="Yu Q."/>
        </authorList>
    </citation>
    <scope>NUCLEOTIDE SEQUENCE [LARGE SCALE GENOMIC DNA]</scope>
    <source>
        <strain evidence="13">cv. F153</strain>
    </source>
</reference>
<dbReference type="OrthoDB" id="630188at2759"/>
<dbReference type="AlphaFoldDB" id="A0A6P5GLF6"/>